<evidence type="ECO:0000256" key="2">
    <source>
        <dbReference type="ARBA" id="ARBA00022842"/>
    </source>
</evidence>
<dbReference type="InterPro" id="IPR002882">
    <property type="entry name" value="CofD"/>
</dbReference>
<dbReference type="InterPro" id="IPR038136">
    <property type="entry name" value="CofD-like_dom_sf"/>
</dbReference>
<dbReference type="Pfam" id="PF01933">
    <property type="entry name" value="CofD"/>
    <property type="match status" value="1"/>
</dbReference>
<reference evidence="3" key="1">
    <citation type="submission" date="2018-05" db="EMBL/GenBank/DDBJ databases">
        <authorList>
            <person name="Lanie J.A."/>
            <person name="Ng W.-L."/>
            <person name="Kazmierczak K.M."/>
            <person name="Andrzejewski T.M."/>
            <person name="Davidsen T.M."/>
            <person name="Wayne K.J."/>
            <person name="Tettelin H."/>
            <person name="Glass J.I."/>
            <person name="Rusch D."/>
            <person name="Podicherti R."/>
            <person name="Tsui H.-C.T."/>
            <person name="Winkler M.E."/>
        </authorList>
    </citation>
    <scope>NUCLEOTIDE SEQUENCE</scope>
</reference>
<dbReference type="PANTHER" id="PTHR43007">
    <property type="entry name" value="2-PHOSPHO-L-LACTATE TRANSFERASE"/>
    <property type="match status" value="1"/>
</dbReference>
<proteinExistence type="inferred from homology"/>
<dbReference type="EMBL" id="UINC01001972">
    <property type="protein sequence ID" value="SUZ91410.1"/>
    <property type="molecule type" value="Genomic_DNA"/>
</dbReference>
<evidence type="ECO:0008006" key="4">
    <source>
        <dbReference type="Google" id="ProtNLM"/>
    </source>
</evidence>
<dbReference type="CDD" id="cd07186">
    <property type="entry name" value="CofD_like"/>
    <property type="match status" value="1"/>
</dbReference>
<dbReference type="GO" id="GO:0043743">
    <property type="term" value="F:LPPG:FO 2-phospho-L-lactate transferase activity"/>
    <property type="evidence" value="ECO:0007669"/>
    <property type="project" value="InterPro"/>
</dbReference>
<dbReference type="GO" id="GO:0000287">
    <property type="term" value="F:magnesium ion binding"/>
    <property type="evidence" value="ECO:0007669"/>
    <property type="project" value="InterPro"/>
</dbReference>
<dbReference type="Gene3D" id="1.10.8.240">
    <property type="entry name" value="CofD-like domain"/>
    <property type="match status" value="1"/>
</dbReference>
<keyword evidence="2" id="KW-0460">Magnesium</keyword>
<dbReference type="NCBIfam" id="TIGR01819">
    <property type="entry name" value="F420_cofD"/>
    <property type="match status" value="1"/>
</dbReference>
<organism evidence="3">
    <name type="scientific">marine metagenome</name>
    <dbReference type="NCBI Taxonomy" id="408172"/>
    <lineage>
        <taxon>unclassified sequences</taxon>
        <taxon>metagenomes</taxon>
        <taxon>ecological metagenomes</taxon>
    </lineage>
</organism>
<sequence length="290" mass="32031">MPPKELVIIANTGDDETFHNLHICPDIDTVMYTLAGISDRDRGWGLSGETWNAQEMLLTYGTNPWFNLGDRDLGTHIRRTDLLSQNFTLSEVTTELCEHLGVNQIIAPMSDDPVRTRIKTKNGDLSFQEYFVKYQCKPFVKGITFSGSELAAPSSIFLNGLNQARALIFCPSNPFLSVDPILSINGVRKSVIDFKGPKIAISPIVNGKAIKGPAAKLLSELGHEVSAVGVAKYFRDLCDIFILDNKDSHNLNAIKKLGIEARTTNTIMTTEADKISLAKFVLSLTKTFHD</sequence>
<evidence type="ECO:0000313" key="3">
    <source>
        <dbReference type="EMBL" id="SUZ91410.1"/>
    </source>
</evidence>
<gene>
    <name evidence="3" type="ORF">METZ01_LOCUS44264</name>
</gene>
<dbReference type="HAMAP" id="MF_01257">
    <property type="entry name" value="CofD"/>
    <property type="match status" value="1"/>
</dbReference>
<dbReference type="SUPFAM" id="SSF142338">
    <property type="entry name" value="CofD-like"/>
    <property type="match status" value="1"/>
</dbReference>
<dbReference type="PANTHER" id="PTHR43007:SF1">
    <property type="entry name" value="2-PHOSPHO-L-LACTATE TRANSFERASE"/>
    <property type="match status" value="1"/>
</dbReference>
<keyword evidence="1" id="KW-0808">Transferase</keyword>
<name>A0A381RI07_9ZZZZ</name>
<protein>
    <recommendedName>
        <fullName evidence="4">2-phospho-L-lactate transferase</fullName>
    </recommendedName>
</protein>
<dbReference type="AlphaFoldDB" id="A0A381RI07"/>
<dbReference type="Gene3D" id="3.40.50.10680">
    <property type="entry name" value="CofD-like domains"/>
    <property type="match status" value="1"/>
</dbReference>
<evidence type="ECO:0000256" key="1">
    <source>
        <dbReference type="ARBA" id="ARBA00022679"/>
    </source>
</evidence>
<dbReference type="InterPro" id="IPR010115">
    <property type="entry name" value="FbiA/CofD"/>
</dbReference>
<accession>A0A381RI07</accession>